<dbReference type="InterPro" id="IPR024977">
    <property type="entry name" value="Apc4-like_WD40_dom"/>
</dbReference>
<dbReference type="GO" id="GO:0005680">
    <property type="term" value="C:anaphase-promoting complex"/>
    <property type="evidence" value="ECO:0007669"/>
    <property type="project" value="InterPro"/>
</dbReference>
<dbReference type="PANTHER" id="PTHR13260">
    <property type="entry name" value="ANAPHASE PROMOTING COMPLEX SUBUNIT 4 APC4"/>
    <property type="match status" value="1"/>
</dbReference>
<feature type="domain" description="Anaphase-promoting complex subunit 4-like WD40" evidence="7">
    <location>
        <begin position="23"/>
        <end position="106"/>
    </location>
</feature>
<reference evidence="9" key="1">
    <citation type="submission" date="2022-11" db="EMBL/GenBank/DDBJ databases">
        <title>Genome Sequence of Cubamyces cubensis.</title>
        <authorList>
            <person name="Buettner E."/>
        </authorList>
    </citation>
    <scope>NUCLEOTIDE SEQUENCE</scope>
    <source>
        <strain evidence="9">MPL-01</strain>
    </source>
</reference>
<keyword evidence="4" id="KW-0833">Ubl conjugation pathway</keyword>
<dbReference type="InterPro" id="IPR036322">
    <property type="entry name" value="WD40_repeat_dom_sf"/>
</dbReference>
<dbReference type="InterPro" id="IPR024789">
    <property type="entry name" value="APC4"/>
</dbReference>
<accession>A0AAD7U406</accession>
<feature type="region of interest" description="Disordered" evidence="6">
    <location>
        <begin position="570"/>
        <end position="608"/>
    </location>
</feature>
<dbReference type="GO" id="GO:0051301">
    <property type="term" value="P:cell division"/>
    <property type="evidence" value="ECO:0007669"/>
    <property type="project" value="UniProtKB-KW"/>
</dbReference>
<dbReference type="EMBL" id="JAPEVG010000020">
    <property type="protein sequence ID" value="KAJ8495823.1"/>
    <property type="molecule type" value="Genomic_DNA"/>
</dbReference>
<evidence type="ECO:0000259" key="7">
    <source>
        <dbReference type="Pfam" id="PF12894"/>
    </source>
</evidence>
<protein>
    <recommendedName>
        <fullName evidence="1">Anaphase-promoting complex subunit 4</fullName>
    </recommendedName>
</protein>
<keyword evidence="3" id="KW-0498">Mitosis</keyword>
<name>A0AAD7U406_9APHY</name>
<dbReference type="SUPFAM" id="SSF50978">
    <property type="entry name" value="WD40 repeat-like"/>
    <property type="match status" value="1"/>
</dbReference>
<evidence type="ECO:0000313" key="10">
    <source>
        <dbReference type="Proteomes" id="UP001215151"/>
    </source>
</evidence>
<proteinExistence type="predicted"/>
<sequence length="608" mass="68011">MATTIAPVATIALPNPSRVLRTSWCPDKDLLVMLSRFAQQEKLSLWKMSGSKKWEVDLPGNAEYKVDQIVDIAWSPDVQSIAVVSNPGLITIHSIQNGSVERAIPIPGRRFRVTGVWWFREQKKVTKNRLPEVFKRGENTVWPFDLQLISLIDVNPIQDETKPLTSNDLFAFNGARNRPAQAPKVPPVITTWPSLPTDLVAASIASNKPDAQQSFPEAEDEADDTNVNSILAVSDSLGNVHLFLEGSYPLGNVRLGAEVTPRSLYKLRESLFLHPGPASDSSSPAVALQPSIFKLPYLTGRHYRDVARVSSAARELVWYAMRVVKEMRAAWFGSDTNAGARDLGQKWVNALEQRQRNEFGQEEPYALLDLTCLLTTGRTSEGVLDYLGSGEHMSERSIQKWETTMVEALTRLRDFSEKRVAPACQRLRLLLQEVQGWAALPQYAACNFTVEEIDSCLDMTARAIVSSAWLAATARKELIRFKEFMKWLRYEITRVNAADHHQPRPQHDILEVNEYLTSGLVVSQIDKWFIGPAPRFTPESLGVPQNTNISLALRKARAALNLWDQTVHDVSSPRSPLARGGGGGKPKANRIITRYPETGRETPRPRAH</sequence>
<dbReference type="GO" id="GO:0034399">
    <property type="term" value="C:nuclear periphery"/>
    <property type="evidence" value="ECO:0007669"/>
    <property type="project" value="TreeGrafter"/>
</dbReference>
<dbReference type="Pfam" id="PF12894">
    <property type="entry name" value="ANAPC4_WD40"/>
    <property type="match status" value="1"/>
</dbReference>
<evidence type="ECO:0000259" key="8">
    <source>
        <dbReference type="Pfam" id="PF12896"/>
    </source>
</evidence>
<dbReference type="PANTHER" id="PTHR13260:SF0">
    <property type="entry name" value="ANAPHASE-PROMOTING COMPLEX SUBUNIT 4"/>
    <property type="match status" value="1"/>
</dbReference>
<organism evidence="9 10">
    <name type="scientific">Trametes cubensis</name>
    <dbReference type="NCBI Taxonomy" id="1111947"/>
    <lineage>
        <taxon>Eukaryota</taxon>
        <taxon>Fungi</taxon>
        <taxon>Dikarya</taxon>
        <taxon>Basidiomycota</taxon>
        <taxon>Agaricomycotina</taxon>
        <taxon>Agaricomycetes</taxon>
        <taxon>Polyporales</taxon>
        <taxon>Polyporaceae</taxon>
        <taxon>Trametes</taxon>
    </lineage>
</organism>
<keyword evidence="5" id="KW-0131">Cell cycle</keyword>
<dbReference type="Pfam" id="PF12896">
    <property type="entry name" value="ANAPC4"/>
    <property type="match status" value="1"/>
</dbReference>
<evidence type="ECO:0000256" key="6">
    <source>
        <dbReference type="SAM" id="MobiDB-lite"/>
    </source>
</evidence>
<feature type="compositionally biased region" description="Basic and acidic residues" evidence="6">
    <location>
        <begin position="597"/>
        <end position="608"/>
    </location>
</feature>
<dbReference type="Proteomes" id="UP001215151">
    <property type="component" value="Unassembled WGS sequence"/>
</dbReference>
<comment type="caution">
    <text evidence="9">The sequence shown here is derived from an EMBL/GenBank/DDBJ whole genome shotgun (WGS) entry which is preliminary data.</text>
</comment>
<evidence type="ECO:0000256" key="2">
    <source>
        <dbReference type="ARBA" id="ARBA00022618"/>
    </source>
</evidence>
<evidence type="ECO:0000256" key="5">
    <source>
        <dbReference type="ARBA" id="ARBA00023306"/>
    </source>
</evidence>
<dbReference type="InterPro" id="IPR024790">
    <property type="entry name" value="APC4_long_dom"/>
</dbReference>
<evidence type="ECO:0000256" key="4">
    <source>
        <dbReference type="ARBA" id="ARBA00022786"/>
    </source>
</evidence>
<gene>
    <name evidence="9" type="ORF">ONZ51_g1433</name>
</gene>
<keyword evidence="10" id="KW-1185">Reference proteome</keyword>
<evidence type="ECO:0000313" key="9">
    <source>
        <dbReference type="EMBL" id="KAJ8495823.1"/>
    </source>
</evidence>
<keyword evidence="2" id="KW-0132">Cell division</keyword>
<evidence type="ECO:0000256" key="1">
    <source>
        <dbReference type="ARBA" id="ARBA00016067"/>
    </source>
</evidence>
<dbReference type="GO" id="GO:0070979">
    <property type="term" value="P:protein K11-linked ubiquitination"/>
    <property type="evidence" value="ECO:0007669"/>
    <property type="project" value="TreeGrafter"/>
</dbReference>
<evidence type="ECO:0000256" key="3">
    <source>
        <dbReference type="ARBA" id="ARBA00022776"/>
    </source>
</evidence>
<dbReference type="AlphaFoldDB" id="A0AAD7U406"/>
<dbReference type="GO" id="GO:0031145">
    <property type="term" value="P:anaphase-promoting complex-dependent catabolic process"/>
    <property type="evidence" value="ECO:0007669"/>
    <property type="project" value="InterPro"/>
</dbReference>
<feature type="domain" description="Anaphase-promoting complex subunit 4 long" evidence="8">
    <location>
        <begin position="296"/>
        <end position="496"/>
    </location>
</feature>